<name>A0ACB8AY29_9AGAM</name>
<dbReference type="Proteomes" id="UP000790709">
    <property type="component" value="Unassembled WGS sequence"/>
</dbReference>
<dbReference type="EMBL" id="MU266939">
    <property type="protein sequence ID" value="KAH7917778.1"/>
    <property type="molecule type" value="Genomic_DNA"/>
</dbReference>
<protein>
    <submittedName>
        <fullName evidence="1">Uncharacterized protein</fullName>
    </submittedName>
</protein>
<organism evidence="1 2">
    <name type="scientific">Leucogyrophana mollusca</name>
    <dbReference type="NCBI Taxonomy" id="85980"/>
    <lineage>
        <taxon>Eukaryota</taxon>
        <taxon>Fungi</taxon>
        <taxon>Dikarya</taxon>
        <taxon>Basidiomycota</taxon>
        <taxon>Agaricomycotina</taxon>
        <taxon>Agaricomycetes</taxon>
        <taxon>Agaricomycetidae</taxon>
        <taxon>Boletales</taxon>
        <taxon>Boletales incertae sedis</taxon>
        <taxon>Leucogyrophana</taxon>
    </lineage>
</organism>
<reference evidence="1" key="1">
    <citation type="journal article" date="2021" name="New Phytol.">
        <title>Evolutionary innovations through gain and loss of genes in the ectomycorrhizal Boletales.</title>
        <authorList>
            <person name="Wu G."/>
            <person name="Miyauchi S."/>
            <person name="Morin E."/>
            <person name="Kuo A."/>
            <person name="Drula E."/>
            <person name="Varga T."/>
            <person name="Kohler A."/>
            <person name="Feng B."/>
            <person name="Cao Y."/>
            <person name="Lipzen A."/>
            <person name="Daum C."/>
            <person name="Hundley H."/>
            <person name="Pangilinan J."/>
            <person name="Johnson J."/>
            <person name="Barry K."/>
            <person name="LaButti K."/>
            <person name="Ng V."/>
            <person name="Ahrendt S."/>
            <person name="Min B."/>
            <person name="Choi I.G."/>
            <person name="Park H."/>
            <person name="Plett J.M."/>
            <person name="Magnuson J."/>
            <person name="Spatafora J.W."/>
            <person name="Nagy L.G."/>
            <person name="Henrissat B."/>
            <person name="Grigoriev I.V."/>
            <person name="Yang Z.L."/>
            <person name="Xu J."/>
            <person name="Martin F.M."/>
        </authorList>
    </citation>
    <scope>NUCLEOTIDE SEQUENCE</scope>
    <source>
        <strain evidence="1">KUC20120723A-06</strain>
    </source>
</reference>
<gene>
    <name evidence="1" type="ORF">BV22DRAFT_1135125</name>
</gene>
<proteinExistence type="predicted"/>
<accession>A0ACB8AY29</accession>
<comment type="caution">
    <text evidence="1">The sequence shown here is derived from an EMBL/GenBank/DDBJ whole genome shotgun (WGS) entry which is preliminary data.</text>
</comment>
<sequence>MPSVGSPSILAEIELETYPDIMYPTLEAFIARLDDEHPSQGWGEWFYKPLVSMWVRTLNDMLDTVIISPESLFVFHQICPFMIMDFFVHVAETLDAIHDACHPASQASQANYTQAINPQEDLSAIESVIQG</sequence>
<evidence type="ECO:0000313" key="2">
    <source>
        <dbReference type="Proteomes" id="UP000790709"/>
    </source>
</evidence>
<evidence type="ECO:0000313" key="1">
    <source>
        <dbReference type="EMBL" id="KAH7917778.1"/>
    </source>
</evidence>
<keyword evidence="2" id="KW-1185">Reference proteome</keyword>